<evidence type="ECO:0000256" key="3">
    <source>
        <dbReference type="ARBA" id="ARBA00038157"/>
    </source>
</evidence>
<dbReference type="FunFam" id="3.20.20.100:FF:000004">
    <property type="entry name" value="Oxidoreductase, aldo/keto reductase"/>
    <property type="match status" value="1"/>
</dbReference>
<dbReference type="AlphaFoldDB" id="A0A2B7WTI9"/>
<dbReference type="STRING" id="1447875.A0A2B7WTI9"/>
<proteinExistence type="inferred from homology"/>
<keyword evidence="1" id="KW-0521">NADP</keyword>
<comment type="caution">
    <text evidence="5">The sequence shown here is derived from an EMBL/GenBank/DDBJ whole genome shotgun (WGS) entry which is preliminary data.</text>
</comment>
<protein>
    <recommendedName>
        <fullName evidence="4">NADP-dependent oxidoreductase domain-containing protein</fullName>
    </recommendedName>
</protein>
<organism evidence="5 6">
    <name type="scientific">Helicocarpus griseus UAMH5409</name>
    <dbReference type="NCBI Taxonomy" id="1447875"/>
    <lineage>
        <taxon>Eukaryota</taxon>
        <taxon>Fungi</taxon>
        <taxon>Dikarya</taxon>
        <taxon>Ascomycota</taxon>
        <taxon>Pezizomycotina</taxon>
        <taxon>Eurotiomycetes</taxon>
        <taxon>Eurotiomycetidae</taxon>
        <taxon>Onygenales</taxon>
        <taxon>Ajellomycetaceae</taxon>
        <taxon>Helicocarpus</taxon>
    </lineage>
</organism>
<dbReference type="Pfam" id="PF00248">
    <property type="entry name" value="Aldo_ket_red"/>
    <property type="match status" value="1"/>
</dbReference>
<dbReference type="GO" id="GO:0016491">
    <property type="term" value="F:oxidoreductase activity"/>
    <property type="evidence" value="ECO:0007669"/>
    <property type="project" value="UniProtKB-KW"/>
</dbReference>
<keyword evidence="6" id="KW-1185">Reference proteome</keyword>
<dbReference type="PANTHER" id="PTHR43364">
    <property type="entry name" value="NADH-SPECIFIC METHYLGLYOXAL REDUCTASE-RELATED"/>
    <property type="match status" value="1"/>
</dbReference>
<evidence type="ECO:0000256" key="2">
    <source>
        <dbReference type="ARBA" id="ARBA00023002"/>
    </source>
</evidence>
<keyword evidence="2" id="KW-0560">Oxidoreductase</keyword>
<dbReference type="OrthoDB" id="48988at2759"/>
<name>A0A2B7WTI9_9EURO</name>
<evidence type="ECO:0000256" key="1">
    <source>
        <dbReference type="ARBA" id="ARBA00022857"/>
    </source>
</evidence>
<dbReference type="CDD" id="cd19079">
    <property type="entry name" value="AKR_EcYajO-like"/>
    <property type="match status" value="1"/>
</dbReference>
<feature type="domain" description="NADP-dependent oxidoreductase" evidence="4">
    <location>
        <begin position="35"/>
        <end position="345"/>
    </location>
</feature>
<sequence>MFAPPVPLSLQSSLDATKVEYVQLGASGLRVSSPILGTMGIGSKDWQDWVAEEEEGLKVLKAAWDRGISTWDTANVYSSGVNEEIVGKAIKKFNIPRHKLTLLAKCCGTVPDEPGVFNWMFEAQLKKSKDYVNQGGLSRGAIFKAVDASLKRLGTDYIDLLQIHRYDPSVPPEETMKALHDLVQTGKVHYIGASSMWTYQFARMQFIAEKNGWTKFVSMQNMYNLCYREEEREMIKFCKETGVGIIPYGPLFSGLLAKPVDVDTGRSKSTLAFVGGLTEADQAIIKRVQELAEKKGWKMSQVAQAWVRGKGCVPIVGLTSAERLDDACAVREIVLTEEEMGYLEEPYVPKPVQGHF</sequence>
<gene>
    <name evidence="5" type="ORF">AJ79_08412</name>
</gene>
<dbReference type="Proteomes" id="UP000223968">
    <property type="component" value="Unassembled WGS sequence"/>
</dbReference>
<accession>A0A2B7WTI9</accession>
<dbReference type="Gene3D" id="3.20.20.100">
    <property type="entry name" value="NADP-dependent oxidoreductase domain"/>
    <property type="match status" value="1"/>
</dbReference>
<dbReference type="GO" id="GO:0005829">
    <property type="term" value="C:cytosol"/>
    <property type="evidence" value="ECO:0007669"/>
    <property type="project" value="UniProtKB-ARBA"/>
</dbReference>
<dbReference type="SUPFAM" id="SSF51430">
    <property type="entry name" value="NAD(P)-linked oxidoreductase"/>
    <property type="match status" value="1"/>
</dbReference>
<comment type="similarity">
    <text evidence="3">Belongs to the aldo/keto reductase family. Aldo/keto reductase 2 subfamily.</text>
</comment>
<evidence type="ECO:0000259" key="4">
    <source>
        <dbReference type="Pfam" id="PF00248"/>
    </source>
</evidence>
<dbReference type="InterPro" id="IPR050523">
    <property type="entry name" value="AKR_Detox_Biosynth"/>
</dbReference>
<reference evidence="5 6" key="1">
    <citation type="submission" date="2017-10" db="EMBL/GenBank/DDBJ databases">
        <title>Comparative genomics in systemic dimorphic fungi from Ajellomycetaceae.</title>
        <authorList>
            <person name="Munoz J.F."/>
            <person name="Mcewen J.G."/>
            <person name="Clay O.K."/>
            <person name="Cuomo C.A."/>
        </authorList>
    </citation>
    <scope>NUCLEOTIDE SEQUENCE [LARGE SCALE GENOMIC DNA]</scope>
    <source>
        <strain evidence="5 6">UAMH5409</strain>
    </source>
</reference>
<dbReference type="InterPro" id="IPR036812">
    <property type="entry name" value="NAD(P)_OxRdtase_dom_sf"/>
</dbReference>
<dbReference type="EMBL" id="PDNB01000197">
    <property type="protein sequence ID" value="PGG99790.1"/>
    <property type="molecule type" value="Genomic_DNA"/>
</dbReference>
<dbReference type="PANTHER" id="PTHR43364:SF9">
    <property type="entry name" value="OXIDOREDUCTASE"/>
    <property type="match status" value="1"/>
</dbReference>
<evidence type="ECO:0000313" key="6">
    <source>
        <dbReference type="Proteomes" id="UP000223968"/>
    </source>
</evidence>
<dbReference type="InterPro" id="IPR023210">
    <property type="entry name" value="NADP_OxRdtase_dom"/>
</dbReference>
<evidence type="ECO:0000313" key="5">
    <source>
        <dbReference type="EMBL" id="PGG99790.1"/>
    </source>
</evidence>